<dbReference type="InterPro" id="IPR058982">
    <property type="entry name" value="Beta-barrel_AprE"/>
</dbReference>
<dbReference type="EMBL" id="JAHVJA010000039">
    <property type="protein sequence ID" value="MBY6142383.1"/>
    <property type="molecule type" value="Genomic_DNA"/>
</dbReference>
<keyword evidence="4 9" id="KW-1003">Cell membrane</keyword>
<dbReference type="Gene3D" id="2.40.30.170">
    <property type="match status" value="1"/>
</dbReference>
<evidence type="ECO:0000256" key="4">
    <source>
        <dbReference type="ARBA" id="ARBA00022475"/>
    </source>
</evidence>
<evidence type="ECO:0000313" key="12">
    <source>
        <dbReference type="Proteomes" id="UP000766629"/>
    </source>
</evidence>
<dbReference type="InterPro" id="IPR010129">
    <property type="entry name" value="T1SS_HlyD"/>
</dbReference>
<dbReference type="PANTHER" id="PTHR30386">
    <property type="entry name" value="MEMBRANE FUSION SUBUNIT OF EMRAB-TOLC MULTIDRUG EFFLUX PUMP"/>
    <property type="match status" value="1"/>
</dbReference>
<dbReference type="NCBIfam" id="TIGR01843">
    <property type="entry name" value="type_I_hlyD"/>
    <property type="match status" value="1"/>
</dbReference>
<comment type="subcellular location">
    <subcellularLocation>
        <location evidence="1 9">Cell inner membrane</location>
        <topology evidence="1 9">Single-pass membrane protein</topology>
    </subcellularLocation>
</comment>
<gene>
    <name evidence="11" type="ORF">KUV26_23450</name>
</gene>
<evidence type="ECO:0000256" key="7">
    <source>
        <dbReference type="ARBA" id="ARBA00022989"/>
    </source>
</evidence>
<keyword evidence="3 9" id="KW-0813">Transport</keyword>
<dbReference type="PANTHER" id="PTHR30386:SF26">
    <property type="entry name" value="TRANSPORT PROTEIN COMB"/>
    <property type="match status" value="1"/>
</dbReference>
<evidence type="ECO:0000256" key="5">
    <source>
        <dbReference type="ARBA" id="ARBA00022519"/>
    </source>
</evidence>
<organism evidence="11 12">
    <name type="scientific">Leisingera daeponensis</name>
    <dbReference type="NCBI Taxonomy" id="405746"/>
    <lineage>
        <taxon>Bacteria</taxon>
        <taxon>Pseudomonadati</taxon>
        <taxon>Pseudomonadota</taxon>
        <taxon>Alphaproteobacteria</taxon>
        <taxon>Rhodobacterales</taxon>
        <taxon>Roseobacteraceae</taxon>
        <taxon>Leisingera</taxon>
    </lineage>
</organism>
<reference evidence="11 12" key="1">
    <citation type="submission" date="2021-06" db="EMBL/GenBank/DDBJ databases">
        <title>50 bacteria genomes isolated from Dapeng, Shenzhen, China.</title>
        <authorList>
            <person name="Zheng W."/>
            <person name="Yu S."/>
            <person name="Huang Y."/>
        </authorList>
    </citation>
    <scope>NUCLEOTIDE SEQUENCE [LARGE SCALE GENOMIC DNA]</scope>
    <source>
        <strain evidence="11 12">DP1N14-2</strain>
    </source>
</reference>
<protein>
    <recommendedName>
        <fullName evidence="9">Membrane fusion protein (MFP) family protein</fullName>
    </recommendedName>
</protein>
<evidence type="ECO:0000256" key="6">
    <source>
        <dbReference type="ARBA" id="ARBA00022692"/>
    </source>
</evidence>
<keyword evidence="6" id="KW-0812">Transmembrane</keyword>
<evidence type="ECO:0000256" key="8">
    <source>
        <dbReference type="ARBA" id="ARBA00023136"/>
    </source>
</evidence>
<keyword evidence="8" id="KW-0472">Membrane</keyword>
<proteinExistence type="inferred from homology"/>
<dbReference type="Pfam" id="PF26002">
    <property type="entry name" value="Beta-barrel_AprE"/>
    <property type="match status" value="1"/>
</dbReference>
<evidence type="ECO:0000256" key="2">
    <source>
        <dbReference type="ARBA" id="ARBA00009477"/>
    </source>
</evidence>
<dbReference type="InterPro" id="IPR050739">
    <property type="entry name" value="MFP"/>
</dbReference>
<dbReference type="Proteomes" id="UP000766629">
    <property type="component" value="Unassembled WGS sequence"/>
</dbReference>
<accession>A0ABS7NMF5</accession>
<evidence type="ECO:0000256" key="3">
    <source>
        <dbReference type="ARBA" id="ARBA00022448"/>
    </source>
</evidence>
<feature type="domain" description="AprE-like beta-barrel" evidence="10">
    <location>
        <begin position="329"/>
        <end position="417"/>
    </location>
</feature>
<evidence type="ECO:0000313" key="11">
    <source>
        <dbReference type="EMBL" id="MBY6142383.1"/>
    </source>
</evidence>
<sequence>MQNDTVSVWMPSLDDGQKRGLNAVHRPVLSSSRQTARVLIGALAAGLIWAAYADLPELTYAKGTIVPTTYPRPVEHLDGGILAEILVQEGQQVAEGAPLARLSGDLVNAEFQRLKVREAALERNTARLKTVVDVTYGILPAETARAELEPGHRLLAQLNAFDATRSRIRLRITELERSLEIKRELHRNAVRQEEAFAVENAAALALNRKGLLSRTELSRFDARALEIEGSRLRALSALADAERGLMEARREEEEFVASSRDRLLSGLEAEQEDLALIKRALADNAAQRDRLTVAAPVQGVVQQLYIKGPGEVVGPGELIAEVLPTQDRLIAEVQIRPEDIGHVSPGDPVELKSTTFDAKKYGVQIGEVIDVSPNSQLNDRGEAFFSARISLAEGSRGQQSLKGRLTAGMEVDASIRTDVRSVLDYIVSPIADPIQRAFHER</sequence>
<keyword evidence="5 9" id="KW-0997">Cell inner membrane</keyword>
<keyword evidence="7" id="KW-1133">Transmembrane helix</keyword>
<name>A0ABS7NMF5_9RHOB</name>
<dbReference type="PRINTS" id="PR01490">
    <property type="entry name" value="RTXTOXIND"/>
</dbReference>
<dbReference type="RefSeq" id="WP_222510271.1">
    <property type="nucleotide sequence ID" value="NZ_JAHVJA010000039.1"/>
</dbReference>
<evidence type="ECO:0000259" key="10">
    <source>
        <dbReference type="Pfam" id="PF26002"/>
    </source>
</evidence>
<evidence type="ECO:0000256" key="9">
    <source>
        <dbReference type="RuleBase" id="RU365093"/>
    </source>
</evidence>
<comment type="caution">
    <text evidence="11">The sequence shown here is derived from an EMBL/GenBank/DDBJ whole genome shotgun (WGS) entry which is preliminary data.</text>
</comment>
<keyword evidence="12" id="KW-1185">Reference proteome</keyword>
<evidence type="ECO:0000256" key="1">
    <source>
        <dbReference type="ARBA" id="ARBA00004377"/>
    </source>
</evidence>
<comment type="similarity">
    <text evidence="2 9">Belongs to the membrane fusion protein (MFP) (TC 8.A.1) family.</text>
</comment>